<evidence type="ECO:0000313" key="8">
    <source>
        <dbReference type="Proteomes" id="UP001610432"/>
    </source>
</evidence>
<dbReference type="InterPro" id="IPR045863">
    <property type="entry name" value="CorA_TM1_TM2"/>
</dbReference>
<evidence type="ECO:0000256" key="1">
    <source>
        <dbReference type="ARBA" id="ARBA00004651"/>
    </source>
</evidence>
<accession>A0ABR4LJQ7</accession>
<evidence type="ECO:0000256" key="4">
    <source>
        <dbReference type="ARBA" id="ARBA00023136"/>
    </source>
</evidence>
<keyword evidence="3 6" id="KW-1133">Transmembrane helix</keyword>
<feature type="compositionally biased region" description="Basic and acidic residues" evidence="5">
    <location>
        <begin position="286"/>
        <end position="300"/>
    </location>
</feature>
<feature type="transmembrane region" description="Helical" evidence="6">
    <location>
        <begin position="356"/>
        <end position="376"/>
    </location>
</feature>
<evidence type="ECO:0000256" key="6">
    <source>
        <dbReference type="SAM" id="Phobius"/>
    </source>
</evidence>
<protein>
    <submittedName>
        <fullName evidence="7">Uncharacterized protein</fullName>
    </submittedName>
</protein>
<reference evidence="7 8" key="1">
    <citation type="submission" date="2024-07" db="EMBL/GenBank/DDBJ databases">
        <title>Section-level genome sequencing and comparative genomics of Aspergillus sections Usti and Cavernicolus.</title>
        <authorList>
            <consortium name="Lawrence Berkeley National Laboratory"/>
            <person name="Nybo J.L."/>
            <person name="Vesth T.C."/>
            <person name="Theobald S."/>
            <person name="Frisvad J.C."/>
            <person name="Larsen T.O."/>
            <person name="Kjaerboelling I."/>
            <person name="Rothschild-Mancinelli K."/>
            <person name="Lyhne E.K."/>
            <person name="Kogle M.E."/>
            <person name="Barry K."/>
            <person name="Clum A."/>
            <person name="Na H."/>
            <person name="Ledsgaard L."/>
            <person name="Lin J."/>
            <person name="Lipzen A."/>
            <person name="Kuo A."/>
            <person name="Riley R."/>
            <person name="Mondo S."/>
            <person name="Labutti K."/>
            <person name="Haridas S."/>
            <person name="Pangalinan J."/>
            <person name="Salamov A.A."/>
            <person name="Simmons B.A."/>
            <person name="Magnuson J.K."/>
            <person name="Chen J."/>
            <person name="Drula E."/>
            <person name="Henrissat B."/>
            <person name="Wiebenga A."/>
            <person name="Lubbers R.J."/>
            <person name="Gomes A.C."/>
            <person name="Macurrencykelacurrency M.R."/>
            <person name="Stajich J."/>
            <person name="Grigoriev I.V."/>
            <person name="Mortensen U.H."/>
            <person name="De Vries R.P."/>
            <person name="Baker S.E."/>
            <person name="Andersen M.R."/>
        </authorList>
    </citation>
    <scope>NUCLEOTIDE SEQUENCE [LARGE SCALE GENOMIC DNA]</scope>
    <source>
        <strain evidence="7 8">CBS 449.75</strain>
    </source>
</reference>
<name>A0ABR4LJQ7_9EURO</name>
<dbReference type="Gene3D" id="1.20.58.340">
    <property type="entry name" value="Magnesium transport protein CorA, transmembrane region"/>
    <property type="match status" value="1"/>
</dbReference>
<dbReference type="GeneID" id="98140500"/>
<dbReference type="PANTHER" id="PTHR46494">
    <property type="entry name" value="CORA FAMILY METAL ION TRANSPORTER (EUROFUNG)"/>
    <property type="match status" value="1"/>
</dbReference>
<dbReference type="SUPFAM" id="SSF144083">
    <property type="entry name" value="Magnesium transport protein CorA, transmembrane region"/>
    <property type="match status" value="1"/>
</dbReference>
<keyword evidence="2 6" id="KW-0812">Transmembrane</keyword>
<keyword evidence="8" id="KW-1185">Reference proteome</keyword>
<evidence type="ECO:0000256" key="5">
    <source>
        <dbReference type="SAM" id="MobiDB-lite"/>
    </source>
</evidence>
<evidence type="ECO:0000313" key="7">
    <source>
        <dbReference type="EMBL" id="KAL2864775.1"/>
    </source>
</evidence>
<proteinExistence type="predicted"/>
<dbReference type="Proteomes" id="UP001610432">
    <property type="component" value="Unassembled WGS sequence"/>
</dbReference>
<keyword evidence="4 6" id="KW-0472">Membrane</keyword>
<dbReference type="RefSeq" id="XP_070883754.1">
    <property type="nucleotide sequence ID" value="XM_071025428.1"/>
</dbReference>
<sequence length="455" mass="51254">MYSRQQHTRSKMEGVFDDPAVFAAYTCEKENPGHVSAAASQLEVLDWVEDQAYPVSQILSLDEIAATKPVLRVIFPELNRPESLLRESVLWLARHYSIPTAFLEGEGRSTTHSFGSMDTSNGYRCCWFNFVCKNITVVEAPGSEPVIADPILGQSYRHSDFTWILSRIYLRWYIASGLPKGVTLLCFGGHRMLRERFLRIPYVAVKDGVVRDPLSLFVVILHELSAVMDTKVSELSRVFASIEIKALGMNRDRESFTGLHNISKHIIFLQESSEAALETMKNLSKHHGDLSPKSTEEERAAGQVTRRSITQVEAEFQTVKLRLRSLDRRMQNVIALSFHLVTQEGNEFLQADSNTMATIAFVTLIFLPVTTVSTIFGSQFFNTAPDNASIEVSKDFWIFWVVSIPLTLAVLLGWSLWRKQGLIESNIAWKGVLRSVFGQRGGRVTQGSFELGPRD</sequence>
<organism evidence="7 8">
    <name type="scientific">Aspergillus lucknowensis</name>
    <dbReference type="NCBI Taxonomy" id="176173"/>
    <lineage>
        <taxon>Eukaryota</taxon>
        <taxon>Fungi</taxon>
        <taxon>Dikarya</taxon>
        <taxon>Ascomycota</taxon>
        <taxon>Pezizomycotina</taxon>
        <taxon>Eurotiomycetes</taxon>
        <taxon>Eurotiomycetidae</taxon>
        <taxon>Eurotiales</taxon>
        <taxon>Aspergillaceae</taxon>
        <taxon>Aspergillus</taxon>
        <taxon>Aspergillus subgen. Nidulantes</taxon>
    </lineage>
</organism>
<feature type="region of interest" description="Disordered" evidence="5">
    <location>
        <begin position="284"/>
        <end position="304"/>
    </location>
</feature>
<gene>
    <name evidence="7" type="ORF">BJX67DRAFT_199055</name>
</gene>
<feature type="transmembrane region" description="Helical" evidence="6">
    <location>
        <begin position="396"/>
        <end position="417"/>
    </location>
</feature>
<evidence type="ECO:0000256" key="2">
    <source>
        <dbReference type="ARBA" id="ARBA00022692"/>
    </source>
</evidence>
<evidence type="ECO:0000256" key="3">
    <source>
        <dbReference type="ARBA" id="ARBA00022989"/>
    </source>
</evidence>
<comment type="caution">
    <text evidence="7">The sequence shown here is derived from an EMBL/GenBank/DDBJ whole genome shotgun (WGS) entry which is preliminary data.</text>
</comment>
<dbReference type="EMBL" id="JBFXLQ010000037">
    <property type="protein sequence ID" value="KAL2864775.1"/>
    <property type="molecule type" value="Genomic_DNA"/>
</dbReference>
<dbReference type="PANTHER" id="PTHR46494:SF1">
    <property type="entry name" value="CORA FAMILY METAL ION TRANSPORTER (EUROFUNG)"/>
    <property type="match status" value="1"/>
</dbReference>
<comment type="subcellular location">
    <subcellularLocation>
        <location evidence="1">Cell membrane</location>
        <topology evidence="1">Multi-pass membrane protein</topology>
    </subcellularLocation>
</comment>